<gene>
    <name evidence="2" type="ORF">EX30DRAFT_342086</name>
</gene>
<dbReference type="Proteomes" id="UP000298138">
    <property type="component" value="Unassembled WGS sequence"/>
</dbReference>
<evidence type="ECO:0000313" key="3">
    <source>
        <dbReference type="Proteomes" id="UP000298138"/>
    </source>
</evidence>
<dbReference type="STRING" id="341454.A0A4S2MTC0"/>
<accession>A0A4S2MTC0</accession>
<dbReference type="OrthoDB" id="10018316at2759"/>
<dbReference type="InParanoid" id="A0A4S2MTC0"/>
<dbReference type="EMBL" id="ML220129">
    <property type="protein sequence ID" value="TGZ79734.1"/>
    <property type="molecule type" value="Genomic_DNA"/>
</dbReference>
<proteinExistence type="predicted"/>
<feature type="region of interest" description="Disordered" evidence="1">
    <location>
        <begin position="33"/>
        <end position="66"/>
    </location>
</feature>
<reference evidence="2 3" key="1">
    <citation type="submission" date="2019-04" db="EMBL/GenBank/DDBJ databases">
        <title>Comparative genomics and transcriptomics to analyze fruiting body development in filamentous ascomycetes.</title>
        <authorList>
            <consortium name="DOE Joint Genome Institute"/>
            <person name="Lutkenhaus R."/>
            <person name="Traeger S."/>
            <person name="Breuer J."/>
            <person name="Kuo A."/>
            <person name="Lipzen A."/>
            <person name="Pangilinan J."/>
            <person name="Dilworth D."/>
            <person name="Sandor L."/>
            <person name="Poggeler S."/>
            <person name="Barry K."/>
            <person name="Grigoriev I.V."/>
            <person name="Nowrousian M."/>
        </authorList>
    </citation>
    <scope>NUCLEOTIDE SEQUENCE [LARGE SCALE GENOMIC DNA]</scope>
    <source>
        <strain evidence="2 3">CBS 389.68</strain>
    </source>
</reference>
<feature type="compositionally biased region" description="Low complexity" evidence="1">
    <location>
        <begin position="37"/>
        <end position="53"/>
    </location>
</feature>
<protein>
    <submittedName>
        <fullName evidence="2">Uncharacterized protein</fullName>
    </submittedName>
</protein>
<keyword evidence="3" id="KW-1185">Reference proteome</keyword>
<evidence type="ECO:0000256" key="1">
    <source>
        <dbReference type="SAM" id="MobiDB-lite"/>
    </source>
</evidence>
<evidence type="ECO:0000313" key="2">
    <source>
        <dbReference type="EMBL" id="TGZ79734.1"/>
    </source>
</evidence>
<name>A0A4S2MTC0_9PEZI</name>
<sequence length="94" mass="10119">MHFLPLNQNALVHPQGIPSRVCDCCYKAYRRSRAAKRSGSISSASTDSTLSGTTGTGIGMLTPKQQRPAVDQGVMAKVGSYVGSVPRDWSWSTF</sequence>
<organism evidence="2 3">
    <name type="scientific">Ascodesmis nigricans</name>
    <dbReference type="NCBI Taxonomy" id="341454"/>
    <lineage>
        <taxon>Eukaryota</taxon>
        <taxon>Fungi</taxon>
        <taxon>Dikarya</taxon>
        <taxon>Ascomycota</taxon>
        <taxon>Pezizomycotina</taxon>
        <taxon>Pezizomycetes</taxon>
        <taxon>Pezizales</taxon>
        <taxon>Ascodesmidaceae</taxon>
        <taxon>Ascodesmis</taxon>
    </lineage>
</organism>
<dbReference type="AlphaFoldDB" id="A0A4S2MTC0"/>